<dbReference type="PIRSF" id="PIRSF019435">
    <property type="entry name" value="UCP019435"/>
    <property type="match status" value="1"/>
</dbReference>
<reference evidence="1" key="1">
    <citation type="submission" date="2020-02" db="EMBL/GenBank/DDBJ databases">
        <authorList>
            <person name="Meier V. D."/>
        </authorList>
    </citation>
    <scope>NUCLEOTIDE SEQUENCE</scope>
    <source>
        <strain evidence="1">AVDCRST_MAG74</strain>
    </source>
</reference>
<proteinExistence type="predicted"/>
<name>A0A6J4PJQ6_9BACT</name>
<protein>
    <recommendedName>
        <fullName evidence="2">DUF790 family protein</fullName>
    </recommendedName>
</protein>
<dbReference type="PANTHER" id="PTHR39640">
    <property type="entry name" value="VNG6129C"/>
    <property type="match status" value="1"/>
</dbReference>
<dbReference type="AlphaFoldDB" id="A0A6J4PJQ6"/>
<dbReference type="Pfam" id="PF05626">
    <property type="entry name" value="DUF790"/>
    <property type="match status" value="1"/>
</dbReference>
<evidence type="ECO:0008006" key="2">
    <source>
        <dbReference type="Google" id="ProtNLM"/>
    </source>
</evidence>
<sequence length="404" mass="45825">MLTSDLAINWRRGDKIVPRTIKTDDAGYLRDAQVLIEIFDEFQGKTRGELESELEEYVGTGTDYRILRGLIKLLTDRCEFETASVAAPEDIRRRVFLEARKFQPVAPDSAAKNKVLETIAAEFETDSGTIYGQLYADLSFQQRLISFETIAPTDLLDRYNLAQAQALLYKCVEMKILVAPSDAANYRAIFNSIKRFGLIHAVAGNAANGYEIRLTGAASLFHRSQKYGVRMAVFLPALLLCQNWKVSAEVAQKQGGNVFYELTSEQTELKSCYYDEPEYENPDLEKLVKNWEKSSPDGWQLNENRKVIDLGKTAFAPDLVLVSPQNKEIYLDVLGFWTPKSLQKRLEEFATANYTKFILAASQELRGSRDEPLWESPNVLFYKTKIEPRLLVEAAGNLIQTDRV</sequence>
<dbReference type="InterPro" id="IPR008508">
    <property type="entry name" value="Bax1"/>
</dbReference>
<gene>
    <name evidence="1" type="ORF">AVDCRST_MAG74-2714</name>
</gene>
<dbReference type="EMBL" id="CADCUR010000253">
    <property type="protein sequence ID" value="CAA9417359.1"/>
    <property type="molecule type" value="Genomic_DNA"/>
</dbReference>
<dbReference type="PANTHER" id="PTHR39640:SF1">
    <property type="entry name" value="DUF790 FAMILY PROTEIN"/>
    <property type="match status" value="1"/>
</dbReference>
<evidence type="ECO:0000313" key="1">
    <source>
        <dbReference type="EMBL" id="CAA9417359.1"/>
    </source>
</evidence>
<organism evidence="1">
    <name type="scientific">uncultured Pyrinomonadaceae bacterium</name>
    <dbReference type="NCBI Taxonomy" id="2283094"/>
    <lineage>
        <taxon>Bacteria</taxon>
        <taxon>Pseudomonadati</taxon>
        <taxon>Acidobacteriota</taxon>
        <taxon>Blastocatellia</taxon>
        <taxon>Blastocatellales</taxon>
        <taxon>Pyrinomonadaceae</taxon>
        <taxon>environmental samples</taxon>
    </lineage>
</organism>
<accession>A0A6J4PJQ6</accession>